<keyword evidence="2 9" id="KW-0812">Transmembrane</keyword>
<dbReference type="GO" id="GO:0004930">
    <property type="term" value="F:G protein-coupled receptor activity"/>
    <property type="evidence" value="ECO:0007669"/>
    <property type="project" value="UniProtKB-KW"/>
</dbReference>
<dbReference type="InterPro" id="IPR000276">
    <property type="entry name" value="GPCR_Rhodpsn"/>
</dbReference>
<evidence type="ECO:0000256" key="5">
    <source>
        <dbReference type="ARBA" id="ARBA00023136"/>
    </source>
</evidence>
<accession>A0A8S3ZCH2</accession>
<evidence type="ECO:0000256" key="8">
    <source>
        <dbReference type="SAM" id="MobiDB-lite"/>
    </source>
</evidence>
<evidence type="ECO:0000259" key="10">
    <source>
        <dbReference type="PROSITE" id="PS50262"/>
    </source>
</evidence>
<feature type="transmembrane region" description="Helical" evidence="9">
    <location>
        <begin position="87"/>
        <end position="109"/>
    </location>
</feature>
<keyword evidence="5 9" id="KW-0472">Membrane</keyword>
<evidence type="ECO:0000256" key="2">
    <source>
        <dbReference type="ARBA" id="ARBA00022692"/>
    </source>
</evidence>
<dbReference type="OrthoDB" id="6068817at2759"/>
<evidence type="ECO:0000256" key="1">
    <source>
        <dbReference type="ARBA" id="ARBA00004141"/>
    </source>
</evidence>
<feature type="transmembrane region" description="Helical" evidence="9">
    <location>
        <begin position="242"/>
        <end position="265"/>
    </location>
</feature>
<dbReference type="EMBL" id="CAJHNH020002106">
    <property type="protein sequence ID" value="CAG5125595.1"/>
    <property type="molecule type" value="Genomic_DNA"/>
</dbReference>
<feature type="transmembrane region" description="Helical" evidence="9">
    <location>
        <begin position="197"/>
        <end position="222"/>
    </location>
</feature>
<feature type="transmembrane region" description="Helical" evidence="9">
    <location>
        <begin position="7"/>
        <end position="28"/>
    </location>
</feature>
<keyword evidence="12" id="KW-1185">Reference proteome</keyword>
<keyword evidence="7" id="KW-0807">Transducer</keyword>
<comment type="subcellular location">
    <subcellularLocation>
        <location evidence="1">Membrane</location>
        <topology evidence="1">Multi-pass membrane protein</topology>
    </subcellularLocation>
</comment>
<dbReference type="SUPFAM" id="SSF81321">
    <property type="entry name" value="Family A G protein-coupled receptor-like"/>
    <property type="match status" value="1"/>
</dbReference>
<keyword evidence="6" id="KW-0675">Receptor</keyword>
<dbReference type="Pfam" id="PF00001">
    <property type="entry name" value="7tm_1"/>
    <property type="match status" value="1"/>
</dbReference>
<organism evidence="11 12">
    <name type="scientific">Candidula unifasciata</name>
    <dbReference type="NCBI Taxonomy" id="100452"/>
    <lineage>
        <taxon>Eukaryota</taxon>
        <taxon>Metazoa</taxon>
        <taxon>Spiralia</taxon>
        <taxon>Lophotrochozoa</taxon>
        <taxon>Mollusca</taxon>
        <taxon>Gastropoda</taxon>
        <taxon>Heterobranchia</taxon>
        <taxon>Euthyneura</taxon>
        <taxon>Panpulmonata</taxon>
        <taxon>Eupulmonata</taxon>
        <taxon>Stylommatophora</taxon>
        <taxon>Helicina</taxon>
        <taxon>Helicoidea</taxon>
        <taxon>Geomitridae</taxon>
        <taxon>Candidula</taxon>
    </lineage>
</organism>
<dbReference type="GO" id="GO:0005886">
    <property type="term" value="C:plasma membrane"/>
    <property type="evidence" value="ECO:0007669"/>
    <property type="project" value="TreeGrafter"/>
</dbReference>
<keyword evidence="4" id="KW-0297">G-protein coupled receptor</keyword>
<dbReference type="AlphaFoldDB" id="A0A8S3ZCH2"/>
<feature type="transmembrane region" description="Helical" evidence="9">
    <location>
        <begin position="48"/>
        <end position="75"/>
    </location>
</feature>
<dbReference type="PROSITE" id="PS00237">
    <property type="entry name" value="G_PROTEIN_RECEP_F1_1"/>
    <property type="match status" value="1"/>
</dbReference>
<keyword evidence="3 9" id="KW-1133">Transmembrane helix</keyword>
<comment type="caution">
    <text evidence="11">The sequence shown here is derived from an EMBL/GenBank/DDBJ whole genome shotgun (WGS) entry which is preliminary data.</text>
</comment>
<sequence>MQTLSPATFFIVMLAFFDGSTLIVRLIYHQLYKFQIPILEIGCKMELIVPYLVTLANWMLVLICIERFISVCYPLKKLSLVTKTRSYVCVGVLSVFFLVLYSVIFGITTTTHENKCGIIFEYDHFIRNYWYFLNAAIVFFIPFLIILVLTAGVARGLYRSRITRRVLMQSVSARESGNTSVNINNERLVAETERAEMAITIIVITAAVLFLMLTIPTCFYYFLSPSDYHGDCLSQSGAYWALFNQLQHLLMDATHVLNFFLYFLAAKRFRDQVFKLCRCQKREQETQPQTISSKLSSSSKTLTSVSEPTSK</sequence>
<dbReference type="Proteomes" id="UP000678393">
    <property type="component" value="Unassembled WGS sequence"/>
</dbReference>
<feature type="transmembrane region" description="Helical" evidence="9">
    <location>
        <begin position="129"/>
        <end position="158"/>
    </location>
</feature>
<feature type="compositionally biased region" description="Low complexity" evidence="8">
    <location>
        <begin position="292"/>
        <end position="304"/>
    </location>
</feature>
<evidence type="ECO:0000256" key="4">
    <source>
        <dbReference type="ARBA" id="ARBA00023040"/>
    </source>
</evidence>
<dbReference type="InterPro" id="IPR017452">
    <property type="entry name" value="GPCR_Rhodpsn_7TM"/>
</dbReference>
<evidence type="ECO:0000313" key="12">
    <source>
        <dbReference type="Proteomes" id="UP000678393"/>
    </source>
</evidence>
<dbReference type="Gene3D" id="1.20.1070.10">
    <property type="entry name" value="Rhodopsin 7-helix transmembrane proteins"/>
    <property type="match status" value="1"/>
</dbReference>
<evidence type="ECO:0000256" key="7">
    <source>
        <dbReference type="ARBA" id="ARBA00023224"/>
    </source>
</evidence>
<dbReference type="PANTHER" id="PTHR24243">
    <property type="entry name" value="G-PROTEIN COUPLED RECEPTOR"/>
    <property type="match status" value="1"/>
</dbReference>
<name>A0A8S3ZCH2_9EUPU</name>
<dbReference type="PANTHER" id="PTHR24243:SF230">
    <property type="entry name" value="G-PROTEIN COUPLED RECEPTORS FAMILY 1 PROFILE DOMAIN-CONTAINING PROTEIN"/>
    <property type="match status" value="1"/>
</dbReference>
<gene>
    <name evidence="11" type="ORF">CUNI_LOCUS11153</name>
</gene>
<evidence type="ECO:0000313" key="11">
    <source>
        <dbReference type="EMBL" id="CAG5125595.1"/>
    </source>
</evidence>
<feature type="region of interest" description="Disordered" evidence="8">
    <location>
        <begin position="283"/>
        <end position="311"/>
    </location>
</feature>
<evidence type="ECO:0000256" key="3">
    <source>
        <dbReference type="ARBA" id="ARBA00022989"/>
    </source>
</evidence>
<reference evidence="11" key="1">
    <citation type="submission" date="2021-04" db="EMBL/GenBank/DDBJ databases">
        <authorList>
            <consortium name="Molecular Ecology Group"/>
        </authorList>
    </citation>
    <scope>NUCLEOTIDE SEQUENCE</scope>
</reference>
<evidence type="ECO:0000256" key="6">
    <source>
        <dbReference type="ARBA" id="ARBA00023170"/>
    </source>
</evidence>
<proteinExistence type="predicted"/>
<protein>
    <recommendedName>
        <fullName evidence="10">G-protein coupled receptors family 1 profile domain-containing protein</fullName>
    </recommendedName>
</protein>
<feature type="domain" description="G-protein coupled receptors family 1 profile" evidence="10">
    <location>
        <begin position="1"/>
        <end position="262"/>
    </location>
</feature>
<evidence type="ECO:0000256" key="9">
    <source>
        <dbReference type="SAM" id="Phobius"/>
    </source>
</evidence>
<dbReference type="PROSITE" id="PS50262">
    <property type="entry name" value="G_PROTEIN_RECEP_F1_2"/>
    <property type="match status" value="1"/>
</dbReference>